<dbReference type="OrthoDB" id="3267806at2759"/>
<keyword evidence="1" id="KW-0472">Membrane</keyword>
<feature type="transmembrane region" description="Helical" evidence="1">
    <location>
        <begin position="112"/>
        <end position="131"/>
    </location>
</feature>
<dbReference type="EMBL" id="MU150353">
    <property type="protein sequence ID" value="KAF9457973.1"/>
    <property type="molecule type" value="Genomic_DNA"/>
</dbReference>
<evidence type="ECO:0000313" key="2">
    <source>
        <dbReference type="EMBL" id="KAF9457973.1"/>
    </source>
</evidence>
<name>A0A9P6CEH0_9AGAR</name>
<accession>A0A9P6CEH0</accession>
<dbReference type="Proteomes" id="UP000807353">
    <property type="component" value="Unassembled WGS sequence"/>
</dbReference>
<evidence type="ECO:0000256" key="1">
    <source>
        <dbReference type="SAM" id="Phobius"/>
    </source>
</evidence>
<keyword evidence="1" id="KW-1133">Transmembrane helix</keyword>
<organism evidence="2 3">
    <name type="scientific">Collybia nuda</name>
    <dbReference type="NCBI Taxonomy" id="64659"/>
    <lineage>
        <taxon>Eukaryota</taxon>
        <taxon>Fungi</taxon>
        <taxon>Dikarya</taxon>
        <taxon>Basidiomycota</taxon>
        <taxon>Agaricomycotina</taxon>
        <taxon>Agaricomycetes</taxon>
        <taxon>Agaricomycetidae</taxon>
        <taxon>Agaricales</taxon>
        <taxon>Tricholomatineae</taxon>
        <taxon>Clitocybaceae</taxon>
        <taxon>Collybia</taxon>
    </lineage>
</organism>
<feature type="transmembrane region" description="Helical" evidence="1">
    <location>
        <begin position="186"/>
        <end position="209"/>
    </location>
</feature>
<proteinExistence type="predicted"/>
<sequence>MPAPAAYRPDETDKQIFSEHTWLQGAFLAAVAYGMQVILYSMSCYLLVRHRTSTNSTKNIGLTVYITILFTLGTLYIAALLQFTQESFIDGRNIPGGADAYEKVMFSSPIDMLGNVTMVILTWMCDIINVWRCIVIYQGSRVPVWIVSVVPFTMYLASIVLGILFLKQIGSGTQTPWQAHGINYTSPYYSMSLALNILVTIMIVTRLFLCRHRINRVMGRSHGTQYTYLAAMIIESAAIYSTFSLLFLVPFAFQNPLSQLFLQALSPVQNVSTFLIIFRVAQGKGWTQETINATTVTTIGSAGSPIRIHAVKSVFTDADLGRENTAIFAKRQSSAPSVELAQLKKVRTTGSQIP</sequence>
<evidence type="ECO:0000313" key="3">
    <source>
        <dbReference type="Proteomes" id="UP000807353"/>
    </source>
</evidence>
<feature type="transmembrane region" description="Helical" evidence="1">
    <location>
        <begin position="26"/>
        <end position="48"/>
    </location>
</feature>
<keyword evidence="1" id="KW-0812">Transmembrane</keyword>
<reference evidence="2" key="1">
    <citation type="submission" date="2020-11" db="EMBL/GenBank/DDBJ databases">
        <authorList>
            <consortium name="DOE Joint Genome Institute"/>
            <person name="Ahrendt S."/>
            <person name="Riley R."/>
            <person name="Andreopoulos W."/>
            <person name="Labutti K."/>
            <person name="Pangilinan J."/>
            <person name="Ruiz-Duenas F.J."/>
            <person name="Barrasa J.M."/>
            <person name="Sanchez-Garcia M."/>
            <person name="Camarero S."/>
            <person name="Miyauchi S."/>
            <person name="Serrano A."/>
            <person name="Linde D."/>
            <person name="Babiker R."/>
            <person name="Drula E."/>
            <person name="Ayuso-Fernandez I."/>
            <person name="Pacheco R."/>
            <person name="Padilla G."/>
            <person name="Ferreira P."/>
            <person name="Barriuso J."/>
            <person name="Kellner H."/>
            <person name="Castanera R."/>
            <person name="Alfaro M."/>
            <person name="Ramirez L."/>
            <person name="Pisabarro A.G."/>
            <person name="Kuo A."/>
            <person name="Tritt A."/>
            <person name="Lipzen A."/>
            <person name="He G."/>
            <person name="Yan M."/>
            <person name="Ng V."/>
            <person name="Cullen D."/>
            <person name="Martin F."/>
            <person name="Rosso M.-N."/>
            <person name="Henrissat B."/>
            <person name="Hibbett D."/>
            <person name="Martinez A.T."/>
            <person name="Grigoriev I.V."/>
        </authorList>
    </citation>
    <scope>NUCLEOTIDE SEQUENCE</scope>
    <source>
        <strain evidence="2">CBS 247.69</strain>
    </source>
</reference>
<keyword evidence="3" id="KW-1185">Reference proteome</keyword>
<comment type="caution">
    <text evidence="2">The sequence shown here is derived from an EMBL/GenBank/DDBJ whole genome shotgun (WGS) entry which is preliminary data.</text>
</comment>
<gene>
    <name evidence="2" type="ORF">BDZ94DRAFT_1174538</name>
</gene>
<feature type="transmembrane region" description="Helical" evidence="1">
    <location>
        <begin position="229"/>
        <end position="253"/>
    </location>
</feature>
<dbReference type="AlphaFoldDB" id="A0A9P6CEH0"/>
<feature type="transmembrane region" description="Helical" evidence="1">
    <location>
        <begin position="143"/>
        <end position="166"/>
    </location>
</feature>
<protein>
    <submittedName>
        <fullName evidence="2">Uncharacterized protein</fullName>
    </submittedName>
</protein>
<feature type="transmembrane region" description="Helical" evidence="1">
    <location>
        <begin position="60"/>
        <end position="83"/>
    </location>
</feature>